<dbReference type="Proteomes" id="UP001649230">
    <property type="component" value="Chromosome"/>
</dbReference>
<dbReference type="PROSITE" id="PS51819">
    <property type="entry name" value="VOC"/>
    <property type="match status" value="1"/>
</dbReference>
<evidence type="ECO:0000259" key="1">
    <source>
        <dbReference type="PROSITE" id="PS51819"/>
    </source>
</evidence>
<dbReference type="RefSeq" id="WP_235119104.1">
    <property type="nucleotide sequence ID" value="NZ_CP090978.1"/>
</dbReference>
<dbReference type="Gene3D" id="3.10.180.10">
    <property type="entry name" value="2,3-Dihydroxybiphenyl 1,2-Dioxygenase, domain 1"/>
    <property type="match status" value="1"/>
</dbReference>
<feature type="domain" description="VOC" evidence="1">
    <location>
        <begin position="8"/>
        <end position="128"/>
    </location>
</feature>
<dbReference type="Pfam" id="PF00903">
    <property type="entry name" value="Glyoxalase"/>
    <property type="match status" value="1"/>
</dbReference>
<name>A0ABY3SHT4_9BACL</name>
<dbReference type="EMBL" id="CP090978">
    <property type="protein sequence ID" value="UJF32761.1"/>
    <property type="molecule type" value="Genomic_DNA"/>
</dbReference>
<keyword evidence="3" id="KW-1185">Reference proteome</keyword>
<evidence type="ECO:0000313" key="3">
    <source>
        <dbReference type="Proteomes" id="UP001649230"/>
    </source>
</evidence>
<protein>
    <submittedName>
        <fullName evidence="2">VOC family protein</fullName>
    </submittedName>
</protein>
<gene>
    <name evidence="2" type="ORF">L0M14_24740</name>
</gene>
<proteinExistence type="predicted"/>
<dbReference type="InterPro" id="IPR029068">
    <property type="entry name" value="Glyas_Bleomycin-R_OHBP_Dase"/>
</dbReference>
<dbReference type="InterPro" id="IPR037523">
    <property type="entry name" value="VOC_core"/>
</dbReference>
<organism evidence="2 3">
    <name type="scientific">Paenibacillus hexagrammi</name>
    <dbReference type="NCBI Taxonomy" id="2908839"/>
    <lineage>
        <taxon>Bacteria</taxon>
        <taxon>Bacillati</taxon>
        <taxon>Bacillota</taxon>
        <taxon>Bacilli</taxon>
        <taxon>Bacillales</taxon>
        <taxon>Paenibacillaceae</taxon>
        <taxon>Paenibacillus</taxon>
    </lineage>
</organism>
<dbReference type="SUPFAM" id="SSF54593">
    <property type="entry name" value="Glyoxalase/Bleomycin resistance protein/Dihydroxybiphenyl dioxygenase"/>
    <property type="match status" value="1"/>
</dbReference>
<reference evidence="2 3" key="1">
    <citation type="journal article" date="2024" name="Int. J. Syst. Evol. Microbiol.">
        <title>Paenibacillus hexagrammi sp. nov., a novel bacterium isolated from the gut content of Hexagrammos agrammus.</title>
        <authorList>
            <person name="Jung H.K."/>
            <person name="Kim D.G."/>
            <person name="Zin H."/>
            <person name="Park J."/>
            <person name="Jung H."/>
            <person name="Kim Y.O."/>
            <person name="Kong H.J."/>
            <person name="Kim J.W."/>
            <person name="Kim Y.S."/>
        </authorList>
    </citation>
    <scope>NUCLEOTIDE SEQUENCE [LARGE SCALE GENOMIC DNA]</scope>
    <source>
        <strain evidence="2 3">YPD9-1</strain>
    </source>
</reference>
<dbReference type="InterPro" id="IPR004360">
    <property type="entry name" value="Glyas_Fos-R_dOase_dom"/>
</dbReference>
<sequence>MPSPISPKIAGTFIPVRDIERARDWYCRLFGFPSDTPILFGHLCPLPVEGPAVILDTMPMWGGMQPQGAAPYQAPAVMFPTSDIEEAYQYVKNAGVEIVTDIQDGQWFVFKDQDGNHLMVVKEGPGGC</sequence>
<evidence type="ECO:0000313" key="2">
    <source>
        <dbReference type="EMBL" id="UJF32761.1"/>
    </source>
</evidence>
<accession>A0ABY3SHT4</accession>